<dbReference type="EMBL" id="GBXM01050677">
    <property type="protein sequence ID" value="JAH57900.1"/>
    <property type="molecule type" value="Transcribed_RNA"/>
</dbReference>
<name>A0A0E9TYA1_ANGAN</name>
<reference evidence="1" key="1">
    <citation type="submission" date="2014-11" db="EMBL/GenBank/DDBJ databases">
        <authorList>
            <person name="Amaro Gonzalez C."/>
        </authorList>
    </citation>
    <scope>NUCLEOTIDE SEQUENCE</scope>
</reference>
<reference evidence="1" key="2">
    <citation type="journal article" date="2015" name="Fish Shellfish Immunol.">
        <title>Early steps in the European eel (Anguilla anguilla)-Vibrio vulnificus interaction in the gills: Role of the RtxA13 toxin.</title>
        <authorList>
            <person name="Callol A."/>
            <person name="Pajuelo D."/>
            <person name="Ebbesson L."/>
            <person name="Teles M."/>
            <person name="MacKenzie S."/>
            <person name="Amaro C."/>
        </authorList>
    </citation>
    <scope>NUCLEOTIDE SEQUENCE</scope>
</reference>
<dbReference type="AlphaFoldDB" id="A0A0E9TYA1"/>
<organism evidence="1">
    <name type="scientific">Anguilla anguilla</name>
    <name type="common">European freshwater eel</name>
    <name type="synonym">Muraena anguilla</name>
    <dbReference type="NCBI Taxonomy" id="7936"/>
    <lineage>
        <taxon>Eukaryota</taxon>
        <taxon>Metazoa</taxon>
        <taxon>Chordata</taxon>
        <taxon>Craniata</taxon>
        <taxon>Vertebrata</taxon>
        <taxon>Euteleostomi</taxon>
        <taxon>Actinopterygii</taxon>
        <taxon>Neopterygii</taxon>
        <taxon>Teleostei</taxon>
        <taxon>Anguilliformes</taxon>
        <taxon>Anguillidae</taxon>
        <taxon>Anguilla</taxon>
    </lineage>
</organism>
<accession>A0A0E9TYA1</accession>
<protein>
    <submittedName>
        <fullName evidence="1">Uncharacterized protein</fullName>
    </submittedName>
</protein>
<proteinExistence type="predicted"/>
<evidence type="ECO:0000313" key="1">
    <source>
        <dbReference type="EMBL" id="JAH57900.1"/>
    </source>
</evidence>
<sequence length="63" mass="7049">MIQGYSTFNKPISIGLNTLTFLCEIIQCCEQALNQNARRTLMNTTRKLMSCLIHEEAGDEAGI</sequence>